<keyword evidence="7" id="KW-0443">Lipid metabolism</keyword>
<proteinExistence type="inferred from homology"/>
<feature type="transmembrane region" description="Helical" evidence="10">
    <location>
        <begin position="251"/>
        <end position="271"/>
    </location>
</feature>
<dbReference type="GO" id="GO:0033188">
    <property type="term" value="F:sphingomyelin synthase activity"/>
    <property type="evidence" value="ECO:0007669"/>
    <property type="project" value="TreeGrafter"/>
</dbReference>
<evidence type="ECO:0000313" key="13">
    <source>
        <dbReference type="Proteomes" id="UP000693970"/>
    </source>
</evidence>
<evidence type="ECO:0000256" key="3">
    <source>
        <dbReference type="ARBA" id="ARBA00022679"/>
    </source>
</evidence>
<name>A0A9K3LB84_9STRA</name>
<evidence type="ECO:0000256" key="9">
    <source>
        <dbReference type="SAM" id="MobiDB-lite"/>
    </source>
</evidence>
<comment type="similarity">
    <text evidence="2">Belongs to the sphingomyelin synthase family.</text>
</comment>
<dbReference type="EMBL" id="JAGRRH010000014">
    <property type="protein sequence ID" value="KAG7358509.1"/>
    <property type="molecule type" value="Genomic_DNA"/>
</dbReference>
<dbReference type="AlphaFoldDB" id="A0A9K3LB84"/>
<evidence type="ECO:0000256" key="1">
    <source>
        <dbReference type="ARBA" id="ARBA00004141"/>
    </source>
</evidence>
<keyword evidence="6 10" id="KW-1133">Transmembrane helix</keyword>
<feature type="transmembrane region" description="Helical" evidence="10">
    <location>
        <begin position="136"/>
        <end position="155"/>
    </location>
</feature>
<feature type="transmembrane region" description="Helical" evidence="10">
    <location>
        <begin position="53"/>
        <end position="71"/>
    </location>
</feature>
<dbReference type="InterPro" id="IPR025749">
    <property type="entry name" value="Sphingomyelin_synth-like_dom"/>
</dbReference>
<dbReference type="OrthoDB" id="422827at2759"/>
<sequence>MPLHRRLVVAAATSNEGTTAFAPDDQRRETIPLHPPEDTPSIKSHTSKSHQSLTLLILILLQAVLLMVAAYKAPNTRSTYQLIAILTAAFFTSLPIFLSLAVGLGVFENSTSKKKLLPHQQYIPLMVVATIVGNQLPVYLSSAMAVVGITIFGLASRPDPQNKASPTTTARQQQFNKSLPLRTVFATFLMIAVLLTENFFVWVVSATYKPSYEDPSRLPKPLQDNGQITMRYIIHQVLQLSKRDVVRLRNMISVEWILVSGLGLSLVAIEMQGAKMKRNLWSMAMRAVLTLAAARFIRTISFLITVLPSQSPRCYFGHFPYPPPTEWSEWILEGMKPQVNGGCNDLIISGHATVTSTLACLVVSIVDKPLFTTALWMFVAMDYMVEVYEGFHYSVDMWLGAVMVNFIWRTLAPIESSLQGVETILAEKQFLPLKDATPYDVMRYAFPALVSYAQVVQIIPQQMGNYTIVVFLCCVIFQLIRHGFQQYTQHCLFCLLYMAFGIFL</sequence>
<evidence type="ECO:0000256" key="2">
    <source>
        <dbReference type="ARBA" id="ARBA00005441"/>
    </source>
</evidence>
<feature type="compositionally biased region" description="Basic and acidic residues" evidence="9">
    <location>
        <begin position="24"/>
        <end position="37"/>
    </location>
</feature>
<feature type="transmembrane region" description="Helical" evidence="10">
    <location>
        <begin position="83"/>
        <end position="107"/>
    </location>
</feature>
<keyword evidence="8 10" id="KW-0472">Membrane</keyword>
<evidence type="ECO:0000256" key="5">
    <source>
        <dbReference type="ARBA" id="ARBA00022919"/>
    </source>
</evidence>
<evidence type="ECO:0000256" key="6">
    <source>
        <dbReference type="ARBA" id="ARBA00022989"/>
    </source>
</evidence>
<evidence type="ECO:0000256" key="4">
    <source>
        <dbReference type="ARBA" id="ARBA00022692"/>
    </source>
</evidence>
<dbReference type="InterPro" id="IPR045221">
    <property type="entry name" value="Sphingomyelin_synth-like"/>
</dbReference>
<protein>
    <submittedName>
        <fullName evidence="12">PAP2 superfamily protein</fullName>
    </submittedName>
</protein>
<dbReference type="Pfam" id="PF14360">
    <property type="entry name" value="PAP2_C"/>
    <property type="match status" value="1"/>
</dbReference>
<dbReference type="GO" id="GO:0000139">
    <property type="term" value="C:Golgi membrane"/>
    <property type="evidence" value="ECO:0007669"/>
    <property type="project" value="TreeGrafter"/>
</dbReference>
<dbReference type="GO" id="GO:0005886">
    <property type="term" value="C:plasma membrane"/>
    <property type="evidence" value="ECO:0007669"/>
    <property type="project" value="TreeGrafter"/>
</dbReference>
<reference evidence="12" key="1">
    <citation type="journal article" date="2021" name="Sci. Rep.">
        <title>Diploid genomic architecture of Nitzschia inconspicua, an elite biomass production diatom.</title>
        <authorList>
            <person name="Oliver A."/>
            <person name="Podell S."/>
            <person name="Pinowska A."/>
            <person name="Traller J.C."/>
            <person name="Smith S.R."/>
            <person name="McClure R."/>
            <person name="Beliaev A."/>
            <person name="Bohutskyi P."/>
            <person name="Hill E.A."/>
            <person name="Rabines A."/>
            <person name="Zheng H."/>
            <person name="Allen L.Z."/>
            <person name="Kuo A."/>
            <person name="Grigoriev I.V."/>
            <person name="Allen A.E."/>
            <person name="Hazlebeck D."/>
            <person name="Allen E.E."/>
        </authorList>
    </citation>
    <scope>NUCLEOTIDE SEQUENCE</scope>
    <source>
        <strain evidence="12">Hildebrandi</strain>
    </source>
</reference>
<dbReference type="Proteomes" id="UP000693970">
    <property type="component" value="Unassembled WGS sequence"/>
</dbReference>
<keyword evidence="5" id="KW-0746">Sphingolipid metabolism</keyword>
<dbReference type="GO" id="GO:0005789">
    <property type="term" value="C:endoplasmic reticulum membrane"/>
    <property type="evidence" value="ECO:0007669"/>
    <property type="project" value="TreeGrafter"/>
</dbReference>
<comment type="subcellular location">
    <subcellularLocation>
        <location evidence="1">Membrane</location>
        <topology evidence="1">Multi-pass membrane protein</topology>
    </subcellularLocation>
</comment>
<dbReference type="PANTHER" id="PTHR21290:SF25">
    <property type="entry name" value="SPHINGOMYELIN SYNTHASE-RELATED PROTEIN 1"/>
    <property type="match status" value="1"/>
</dbReference>
<evidence type="ECO:0000256" key="8">
    <source>
        <dbReference type="ARBA" id="ARBA00023136"/>
    </source>
</evidence>
<evidence type="ECO:0000256" key="7">
    <source>
        <dbReference type="ARBA" id="ARBA00023098"/>
    </source>
</evidence>
<keyword evidence="4 10" id="KW-0812">Transmembrane</keyword>
<evidence type="ECO:0000256" key="10">
    <source>
        <dbReference type="SAM" id="Phobius"/>
    </source>
</evidence>
<feature type="domain" description="Sphingomyelin synthase-like" evidence="11">
    <location>
        <begin position="342"/>
        <end position="409"/>
    </location>
</feature>
<organism evidence="12 13">
    <name type="scientific">Nitzschia inconspicua</name>
    <dbReference type="NCBI Taxonomy" id="303405"/>
    <lineage>
        <taxon>Eukaryota</taxon>
        <taxon>Sar</taxon>
        <taxon>Stramenopiles</taxon>
        <taxon>Ochrophyta</taxon>
        <taxon>Bacillariophyta</taxon>
        <taxon>Bacillariophyceae</taxon>
        <taxon>Bacillariophycidae</taxon>
        <taxon>Bacillariales</taxon>
        <taxon>Bacillariaceae</taxon>
        <taxon>Nitzschia</taxon>
    </lineage>
</organism>
<reference evidence="12" key="2">
    <citation type="submission" date="2021-04" db="EMBL/GenBank/DDBJ databases">
        <authorList>
            <person name="Podell S."/>
        </authorList>
    </citation>
    <scope>NUCLEOTIDE SEQUENCE</scope>
    <source>
        <strain evidence="12">Hildebrandi</strain>
    </source>
</reference>
<gene>
    <name evidence="12" type="ORF">IV203_015098</name>
</gene>
<feature type="transmembrane region" description="Helical" evidence="10">
    <location>
        <begin position="283"/>
        <end position="307"/>
    </location>
</feature>
<dbReference type="PANTHER" id="PTHR21290">
    <property type="entry name" value="SPHINGOMYELIN SYNTHETASE"/>
    <property type="match status" value="1"/>
</dbReference>
<accession>A0A9K3LB84</accession>
<feature type="transmembrane region" description="Helical" evidence="10">
    <location>
        <begin position="184"/>
        <end position="208"/>
    </location>
</feature>
<evidence type="ECO:0000259" key="11">
    <source>
        <dbReference type="Pfam" id="PF14360"/>
    </source>
</evidence>
<feature type="region of interest" description="Disordered" evidence="9">
    <location>
        <begin position="18"/>
        <end position="46"/>
    </location>
</feature>
<dbReference type="GO" id="GO:0046513">
    <property type="term" value="P:ceramide biosynthetic process"/>
    <property type="evidence" value="ECO:0007669"/>
    <property type="project" value="TreeGrafter"/>
</dbReference>
<dbReference type="GO" id="GO:0047493">
    <property type="term" value="F:ceramide cholinephosphotransferase activity"/>
    <property type="evidence" value="ECO:0007669"/>
    <property type="project" value="TreeGrafter"/>
</dbReference>
<feature type="transmembrane region" description="Helical" evidence="10">
    <location>
        <begin position="463"/>
        <end position="480"/>
    </location>
</feature>
<evidence type="ECO:0000313" key="12">
    <source>
        <dbReference type="EMBL" id="KAG7358509.1"/>
    </source>
</evidence>
<comment type="caution">
    <text evidence="12">The sequence shown here is derived from an EMBL/GenBank/DDBJ whole genome shotgun (WGS) entry which is preliminary data.</text>
</comment>
<keyword evidence="13" id="KW-1185">Reference proteome</keyword>
<keyword evidence="3" id="KW-0808">Transferase</keyword>